<feature type="transmembrane region" description="Helical" evidence="2">
    <location>
        <begin position="142"/>
        <end position="163"/>
    </location>
</feature>
<evidence type="ECO:0000259" key="4">
    <source>
        <dbReference type="Pfam" id="PF10348"/>
    </source>
</evidence>
<evidence type="ECO:0000256" key="3">
    <source>
        <dbReference type="SAM" id="SignalP"/>
    </source>
</evidence>
<evidence type="ECO:0000313" key="7">
    <source>
        <dbReference type="Proteomes" id="UP000799439"/>
    </source>
</evidence>
<reference evidence="6" key="1">
    <citation type="journal article" date="2020" name="Stud. Mycol.">
        <title>101 Dothideomycetes genomes: a test case for predicting lifestyles and emergence of pathogens.</title>
        <authorList>
            <person name="Haridas S."/>
            <person name="Albert R."/>
            <person name="Binder M."/>
            <person name="Bloem J."/>
            <person name="Labutti K."/>
            <person name="Salamov A."/>
            <person name="Andreopoulos B."/>
            <person name="Baker S."/>
            <person name="Barry K."/>
            <person name="Bills G."/>
            <person name="Bluhm B."/>
            <person name="Cannon C."/>
            <person name="Castanera R."/>
            <person name="Culley D."/>
            <person name="Daum C."/>
            <person name="Ezra D."/>
            <person name="Gonzalez J."/>
            <person name="Henrissat B."/>
            <person name="Kuo A."/>
            <person name="Liang C."/>
            <person name="Lipzen A."/>
            <person name="Lutzoni F."/>
            <person name="Magnuson J."/>
            <person name="Mondo S."/>
            <person name="Nolan M."/>
            <person name="Ohm R."/>
            <person name="Pangilinan J."/>
            <person name="Park H.-J."/>
            <person name="Ramirez L."/>
            <person name="Alfaro M."/>
            <person name="Sun H."/>
            <person name="Tritt A."/>
            <person name="Yoshinaga Y."/>
            <person name="Zwiers L.-H."/>
            <person name="Turgeon B."/>
            <person name="Goodwin S."/>
            <person name="Spatafora J."/>
            <person name="Crous P."/>
            <person name="Grigoriev I."/>
        </authorList>
    </citation>
    <scope>NUCLEOTIDE SEQUENCE</scope>
    <source>
        <strain evidence="6">CBS 260.36</strain>
    </source>
</reference>
<comment type="caution">
    <text evidence="6">The sequence shown here is derived from an EMBL/GenBank/DDBJ whole genome shotgun (WGS) entry which is preliminary data.</text>
</comment>
<feature type="transmembrane region" description="Helical" evidence="2">
    <location>
        <begin position="358"/>
        <end position="376"/>
    </location>
</feature>
<evidence type="ECO:0000259" key="5">
    <source>
        <dbReference type="Pfam" id="PF10355"/>
    </source>
</evidence>
<feature type="region of interest" description="Disordered" evidence="1">
    <location>
        <begin position="423"/>
        <end position="499"/>
    </location>
</feature>
<name>A0A9P4JAC1_9PEZI</name>
<keyword evidence="7" id="KW-1185">Reference proteome</keyword>
<gene>
    <name evidence="6" type="ORF">K461DRAFT_290459</name>
</gene>
<dbReference type="Pfam" id="PF10348">
    <property type="entry name" value="DUF2427"/>
    <property type="match status" value="1"/>
</dbReference>
<keyword evidence="2" id="KW-0812">Transmembrane</keyword>
<dbReference type="PANTHER" id="PTHR31685:SF2">
    <property type="entry name" value="PROTEIN YTP1"/>
    <property type="match status" value="1"/>
</dbReference>
<feature type="signal peptide" evidence="3">
    <location>
        <begin position="1"/>
        <end position="24"/>
    </location>
</feature>
<dbReference type="CDD" id="cd08760">
    <property type="entry name" value="Cyt_b561_FRRS1_like"/>
    <property type="match status" value="1"/>
</dbReference>
<feature type="transmembrane region" description="Helical" evidence="2">
    <location>
        <begin position="396"/>
        <end position="416"/>
    </location>
</feature>
<dbReference type="Pfam" id="PF10355">
    <property type="entry name" value="Ytp1"/>
    <property type="match status" value="1"/>
</dbReference>
<organism evidence="6 7">
    <name type="scientific">Myriangium duriaei CBS 260.36</name>
    <dbReference type="NCBI Taxonomy" id="1168546"/>
    <lineage>
        <taxon>Eukaryota</taxon>
        <taxon>Fungi</taxon>
        <taxon>Dikarya</taxon>
        <taxon>Ascomycota</taxon>
        <taxon>Pezizomycotina</taxon>
        <taxon>Dothideomycetes</taxon>
        <taxon>Dothideomycetidae</taxon>
        <taxon>Myriangiales</taxon>
        <taxon>Myriangiaceae</taxon>
        <taxon>Myriangium</taxon>
    </lineage>
</organism>
<protein>
    <recommendedName>
        <fullName evidence="8">Cytochrome b561 domain-containing protein</fullName>
    </recommendedName>
</protein>
<feature type="domain" description="DUF2427" evidence="4">
    <location>
        <begin position="33"/>
        <end position="131"/>
    </location>
</feature>
<dbReference type="InterPro" id="IPR018825">
    <property type="entry name" value="DUF2427"/>
</dbReference>
<dbReference type="EMBL" id="ML996081">
    <property type="protein sequence ID" value="KAF2158213.1"/>
    <property type="molecule type" value="Genomic_DNA"/>
</dbReference>
<accession>A0A9P4JAC1</accession>
<feature type="domain" description="Protein YTP1-like C-terminal" evidence="5">
    <location>
        <begin position="159"/>
        <end position="416"/>
    </location>
</feature>
<feature type="transmembrane region" description="Helical" evidence="2">
    <location>
        <begin position="183"/>
        <end position="206"/>
    </location>
</feature>
<dbReference type="InterPro" id="IPR018827">
    <property type="entry name" value="YTP1_C"/>
</dbReference>
<feature type="compositionally biased region" description="Acidic residues" evidence="1">
    <location>
        <begin position="461"/>
        <end position="473"/>
    </location>
</feature>
<feature type="transmembrane region" description="Helical" evidence="2">
    <location>
        <begin position="279"/>
        <end position="296"/>
    </location>
</feature>
<feature type="transmembrane region" description="Helical" evidence="2">
    <location>
        <begin position="48"/>
        <end position="68"/>
    </location>
</feature>
<feature type="chain" id="PRO_5040360177" description="Cytochrome b561 domain-containing protein" evidence="3">
    <location>
        <begin position="25"/>
        <end position="499"/>
    </location>
</feature>
<evidence type="ECO:0000256" key="1">
    <source>
        <dbReference type="SAM" id="MobiDB-lite"/>
    </source>
</evidence>
<dbReference type="PANTHER" id="PTHR31685">
    <property type="entry name" value="INTEGRAL MEMBRANE PROTEIN (AFU_ORTHOLOGUE AFUA_6G12730)-RELATED"/>
    <property type="match status" value="1"/>
</dbReference>
<feature type="transmembrane region" description="Helical" evidence="2">
    <location>
        <begin position="75"/>
        <end position="93"/>
    </location>
</feature>
<dbReference type="Proteomes" id="UP000799439">
    <property type="component" value="Unassembled WGS sequence"/>
</dbReference>
<dbReference type="AlphaFoldDB" id="A0A9P4JAC1"/>
<feature type="transmembrane region" description="Helical" evidence="2">
    <location>
        <begin position="113"/>
        <end position="130"/>
    </location>
</feature>
<sequence>MAASSPRNRTAVLVLLSLAAAVNAHEHHGDKVPAGEAVSQDPIDAILWTHILIQGFAWGILYPLGMVLGIIRSRWHVPCQILASALAIVGYFLGHAHKGRQFTHNVHASFANWLMLMVAVQGGLGVYLKLHLERGLFGKSRSFFVTIHGVLGKALPVAAWVQMLFGGIVLEGFCRGDHLGQCLAHFIMGSAFIGYGIMLTILLLVGQAWLKRRGKSQEFFDSAVIAAWGCVNTFTEHRWGGPWVGNDLQHTTMGIIWWSAGLVGMWLSRDSAGRPKRNIIPGMVILLTGWAMSGHPQHLMLSTMVHTVFGYTLMAAGLTRIIEISFVLRDRNNYSDLTTEQRSSHGHHADTEEETHSFQFLPVFLLYASGFMFMGATEEQMQMLSDADVTHVSYVLILFSCAFILFLFVNLLLRIYSSSAGPQRQVKLGSTDEEGAPMLNGHAMNGSGSAHERRQVRQAEEFELEGLISDDEDARPLGEIPGGSDSGDSGSGRRKERRA</sequence>
<feature type="compositionally biased region" description="Basic and acidic residues" evidence="1">
    <location>
        <begin position="450"/>
        <end position="460"/>
    </location>
</feature>
<evidence type="ECO:0008006" key="8">
    <source>
        <dbReference type="Google" id="ProtNLM"/>
    </source>
</evidence>
<keyword evidence="2" id="KW-0472">Membrane</keyword>
<keyword evidence="3" id="KW-0732">Signal</keyword>
<feature type="transmembrane region" description="Helical" evidence="2">
    <location>
        <begin position="308"/>
        <end position="328"/>
    </location>
</feature>
<proteinExistence type="predicted"/>
<evidence type="ECO:0000256" key="2">
    <source>
        <dbReference type="SAM" id="Phobius"/>
    </source>
</evidence>
<evidence type="ECO:0000313" key="6">
    <source>
        <dbReference type="EMBL" id="KAF2158213.1"/>
    </source>
</evidence>
<keyword evidence="2" id="KW-1133">Transmembrane helix</keyword>
<dbReference type="OrthoDB" id="4137487at2759"/>